<feature type="compositionally biased region" description="Polar residues" evidence="1">
    <location>
        <begin position="1"/>
        <end position="12"/>
    </location>
</feature>
<evidence type="ECO:0000313" key="3">
    <source>
        <dbReference type="Proteomes" id="UP001501116"/>
    </source>
</evidence>
<dbReference type="EMBL" id="BAAANN010000042">
    <property type="protein sequence ID" value="GAA1985515.1"/>
    <property type="molecule type" value="Genomic_DNA"/>
</dbReference>
<comment type="caution">
    <text evidence="2">The sequence shown here is derived from an EMBL/GenBank/DDBJ whole genome shotgun (WGS) entry which is preliminary data.</text>
</comment>
<proteinExistence type="predicted"/>
<name>A0ABN2SFC9_9PSEU</name>
<dbReference type="Proteomes" id="UP001501116">
    <property type="component" value="Unassembled WGS sequence"/>
</dbReference>
<gene>
    <name evidence="2" type="ORF">GCM10009754_73920</name>
</gene>
<evidence type="ECO:0000313" key="2">
    <source>
        <dbReference type="EMBL" id="GAA1985515.1"/>
    </source>
</evidence>
<evidence type="ECO:0000256" key="1">
    <source>
        <dbReference type="SAM" id="MobiDB-lite"/>
    </source>
</evidence>
<feature type="region of interest" description="Disordered" evidence="1">
    <location>
        <begin position="1"/>
        <end position="72"/>
    </location>
</feature>
<protein>
    <submittedName>
        <fullName evidence="2">Uncharacterized protein</fullName>
    </submittedName>
</protein>
<keyword evidence="3" id="KW-1185">Reference proteome</keyword>
<sequence>MPTAALPTSNPHYEQARTATPLPQDVSEGTVEAARTSLPVGKKGETTSGWIMDEGNKGQPVRSGIGKEGTPERQAYQQSLDHLQSLGPRYEKFLPLAHHAEVKVAVNALLSGQPDHQVMVIDRPVCGRFPPRLNNRRYCDELLQELYRDTPKTLTVVERDGQRVTYPKKDAR</sequence>
<reference evidence="2 3" key="1">
    <citation type="journal article" date="2019" name="Int. J. Syst. Evol. Microbiol.">
        <title>The Global Catalogue of Microorganisms (GCM) 10K type strain sequencing project: providing services to taxonomists for standard genome sequencing and annotation.</title>
        <authorList>
            <consortium name="The Broad Institute Genomics Platform"/>
            <consortium name="The Broad Institute Genome Sequencing Center for Infectious Disease"/>
            <person name="Wu L."/>
            <person name="Ma J."/>
        </authorList>
    </citation>
    <scope>NUCLEOTIDE SEQUENCE [LARGE SCALE GENOMIC DNA]</scope>
    <source>
        <strain evidence="2 3">JCM 14545</strain>
    </source>
</reference>
<organism evidence="2 3">
    <name type="scientific">Amycolatopsis minnesotensis</name>
    <dbReference type="NCBI Taxonomy" id="337894"/>
    <lineage>
        <taxon>Bacteria</taxon>
        <taxon>Bacillati</taxon>
        <taxon>Actinomycetota</taxon>
        <taxon>Actinomycetes</taxon>
        <taxon>Pseudonocardiales</taxon>
        <taxon>Pseudonocardiaceae</taxon>
        <taxon>Amycolatopsis</taxon>
    </lineage>
</organism>
<accession>A0ABN2SFC9</accession>